<evidence type="ECO:0000256" key="1">
    <source>
        <dbReference type="ARBA" id="ARBA00004308"/>
    </source>
</evidence>
<name>A0A1I5L0Z6_9ACTN</name>
<proteinExistence type="predicted"/>
<comment type="subcellular location">
    <subcellularLocation>
        <location evidence="1">Endomembrane system</location>
    </subcellularLocation>
</comment>
<dbReference type="RefSeq" id="WP_169063889.1">
    <property type="nucleotide sequence ID" value="NZ_FOWQ01000002.1"/>
</dbReference>
<dbReference type="GO" id="GO:0006465">
    <property type="term" value="P:signal peptide processing"/>
    <property type="evidence" value="ECO:0007669"/>
    <property type="project" value="InterPro"/>
</dbReference>
<keyword evidence="3" id="KW-0472">Membrane</keyword>
<dbReference type="AlphaFoldDB" id="A0A1I5L0Z6"/>
<dbReference type="GO" id="GO:0012505">
    <property type="term" value="C:endomembrane system"/>
    <property type="evidence" value="ECO:0007669"/>
    <property type="project" value="UniProtKB-SubCell"/>
</dbReference>
<evidence type="ECO:0000256" key="4">
    <source>
        <dbReference type="SAM" id="MobiDB-lite"/>
    </source>
</evidence>
<dbReference type="GO" id="GO:0004252">
    <property type="term" value="F:serine-type endopeptidase activity"/>
    <property type="evidence" value="ECO:0007669"/>
    <property type="project" value="InterPro"/>
</dbReference>
<keyword evidence="7" id="KW-1185">Reference proteome</keyword>
<dbReference type="Proteomes" id="UP000198857">
    <property type="component" value="Unassembled WGS sequence"/>
</dbReference>
<dbReference type="SUPFAM" id="SSF51306">
    <property type="entry name" value="LexA/Signal peptidase"/>
    <property type="match status" value="1"/>
</dbReference>
<evidence type="ECO:0000259" key="5">
    <source>
        <dbReference type="Pfam" id="PF00717"/>
    </source>
</evidence>
<evidence type="ECO:0000313" key="7">
    <source>
        <dbReference type="Proteomes" id="UP000198857"/>
    </source>
</evidence>
<organism evidence="6 7">
    <name type="scientific">Geodermatophilus dictyosporus</name>
    <dbReference type="NCBI Taxonomy" id="1523247"/>
    <lineage>
        <taxon>Bacteria</taxon>
        <taxon>Bacillati</taxon>
        <taxon>Actinomycetota</taxon>
        <taxon>Actinomycetes</taxon>
        <taxon>Geodermatophilales</taxon>
        <taxon>Geodermatophilaceae</taxon>
        <taxon>Geodermatophilus</taxon>
    </lineage>
</organism>
<evidence type="ECO:0000313" key="6">
    <source>
        <dbReference type="EMBL" id="SFO90848.1"/>
    </source>
</evidence>
<accession>A0A1I5L0Z6</accession>
<dbReference type="InterPro" id="IPR015927">
    <property type="entry name" value="Peptidase_S24_S26A/B/C"/>
</dbReference>
<dbReference type="PANTHER" id="PTHR12383:SF16">
    <property type="entry name" value="MITOCHONDRIAL INNER MEMBRANE PROTEASE SUBUNIT 1"/>
    <property type="match status" value="1"/>
</dbReference>
<reference evidence="7" key="1">
    <citation type="submission" date="2016-10" db="EMBL/GenBank/DDBJ databases">
        <authorList>
            <person name="Varghese N."/>
            <person name="Submissions S."/>
        </authorList>
    </citation>
    <scope>NUCLEOTIDE SEQUENCE [LARGE SCALE GENOMIC DNA]</scope>
    <source>
        <strain evidence="7">DSM 44208</strain>
    </source>
</reference>
<dbReference type="InterPro" id="IPR036286">
    <property type="entry name" value="LexA/Signal_pep-like_sf"/>
</dbReference>
<dbReference type="STRING" id="1523247.SAMN05660464_1493"/>
<dbReference type="EMBL" id="FOWQ01000002">
    <property type="protein sequence ID" value="SFO90848.1"/>
    <property type="molecule type" value="Genomic_DNA"/>
</dbReference>
<evidence type="ECO:0000256" key="3">
    <source>
        <dbReference type="ARBA" id="ARBA00023136"/>
    </source>
</evidence>
<protein>
    <submittedName>
        <fullName evidence="6">Peptidase S24-like</fullName>
    </submittedName>
</protein>
<feature type="region of interest" description="Disordered" evidence="4">
    <location>
        <begin position="114"/>
        <end position="133"/>
    </location>
</feature>
<dbReference type="CDD" id="cd06530">
    <property type="entry name" value="S26_SPase_I"/>
    <property type="match status" value="1"/>
</dbReference>
<dbReference type="InterPro" id="IPR052064">
    <property type="entry name" value="Mito_IMP1_subunit"/>
</dbReference>
<feature type="domain" description="Peptidase S24/S26A/S26B/S26C" evidence="5">
    <location>
        <begin position="23"/>
        <end position="94"/>
    </location>
</feature>
<dbReference type="InterPro" id="IPR019533">
    <property type="entry name" value="Peptidase_S26"/>
</dbReference>
<dbReference type="Gene3D" id="2.10.109.10">
    <property type="entry name" value="Umud Fragment, subunit A"/>
    <property type="match status" value="1"/>
</dbReference>
<dbReference type="PANTHER" id="PTHR12383">
    <property type="entry name" value="PROTEASE FAMILY S26 MITOCHONDRIAL INNER MEMBRANE PROTEASE-RELATED"/>
    <property type="match status" value="1"/>
</dbReference>
<evidence type="ECO:0000256" key="2">
    <source>
        <dbReference type="ARBA" id="ARBA00022801"/>
    </source>
</evidence>
<gene>
    <name evidence="6" type="ORF">SAMN05660464_1493</name>
</gene>
<keyword evidence="2" id="KW-0378">Hydrolase</keyword>
<sequence length="133" mass="14378">MIRSDTSERPAPEPVPPLLSAWVLARVSGPSMSPTVRHGDRLLVRRLRAGRARAGDVVLARFPARPGLLVVKRVQRTLDGDRVWVVGDNPLVTDDSRAYGPAVAVGRVVARLRPRPGRLAPPPHPPGRARSSA</sequence>
<dbReference type="Pfam" id="PF00717">
    <property type="entry name" value="Peptidase_S24"/>
    <property type="match status" value="1"/>
</dbReference>